<accession>A0A2B4T254</accession>
<dbReference type="EMBL" id="LSMT01000001">
    <property type="protein sequence ID" value="PFX34868.1"/>
    <property type="molecule type" value="Genomic_DNA"/>
</dbReference>
<reference evidence="11" key="1">
    <citation type="journal article" date="2017" name="bioRxiv">
        <title>Comparative analysis of the genomes of Stylophora pistillata and Acropora digitifera provides evidence for extensive differences between species of corals.</title>
        <authorList>
            <person name="Voolstra C.R."/>
            <person name="Li Y."/>
            <person name="Liew Y.J."/>
            <person name="Baumgarten S."/>
            <person name="Zoccola D."/>
            <person name="Flot J.-F."/>
            <person name="Tambutte S."/>
            <person name="Allemand D."/>
            <person name="Aranda M."/>
        </authorList>
    </citation>
    <scope>NUCLEOTIDE SEQUENCE [LARGE SCALE GENOMIC DNA]</scope>
</reference>
<dbReference type="PANTHER" id="PTHR14865">
    <property type="entry name" value="CST COMPLEX SUBUNIT CTC1"/>
    <property type="match status" value="1"/>
</dbReference>
<dbReference type="Proteomes" id="UP000225706">
    <property type="component" value="Unassembled WGS sequence"/>
</dbReference>
<evidence type="ECO:0000256" key="8">
    <source>
        <dbReference type="ARBA" id="ARBA00023242"/>
    </source>
</evidence>
<dbReference type="GO" id="GO:0003697">
    <property type="term" value="F:single-stranded DNA binding"/>
    <property type="evidence" value="ECO:0007669"/>
    <property type="project" value="InterPro"/>
</dbReference>
<gene>
    <name evidence="10" type="primary">CTC1</name>
    <name evidence="10" type="ORF">AWC38_SpisGene74</name>
</gene>
<evidence type="ECO:0000256" key="6">
    <source>
        <dbReference type="ARBA" id="ARBA00022895"/>
    </source>
</evidence>
<dbReference type="InterPro" id="IPR029156">
    <property type="entry name" value="CTC1"/>
</dbReference>
<feature type="compositionally biased region" description="Basic and acidic residues" evidence="9">
    <location>
        <begin position="329"/>
        <end position="349"/>
    </location>
</feature>
<evidence type="ECO:0000256" key="3">
    <source>
        <dbReference type="ARBA" id="ARBA00006332"/>
    </source>
</evidence>
<dbReference type="InterPro" id="IPR042617">
    <property type="entry name" value="CTC1-like"/>
</dbReference>
<evidence type="ECO:0000256" key="2">
    <source>
        <dbReference type="ARBA" id="ARBA00004574"/>
    </source>
</evidence>
<keyword evidence="11" id="KW-1185">Reference proteome</keyword>
<proteinExistence type="inferred from homology"/>
<dbReference type="GO" id="GO:0045740">
    <property type="term" value="P:positive regulation of DNA replication"/>
    <property type="evidence" value="ECO:0007669"/>
    <property type="project" value="TreeGrafter"/>
</dbReference>
<comment type="similarity">
    <text evidence="3">Belongs to the CTC1 family.</text>
</comment>
<dbReference type="Pfam" id="PF15489">
    <property type="entry name" value="CTC1"/>
    <property type="match status" value="1"/>
</dbReference>
<keyword evidence="8" id="KW-0539">Nucleus</keyword>
<evidence type="ECO:0000256" key="7">
    <source>
        <dbReference type="ARBA" id="ARBA00023125"/>
    </source>
</evidence>
<dbReference type="OrthoDB" id="2314520at2759"/>
<evidence type="ECO:0000256" key="4">
    <source>
        <dbReference type="ARBA" id="ARBA00016175"/>
    </source>
</evidence>
<evidence type="ECO:0000313" key="11">
    <source>
        <dbReference type="Proteomes" id="UP000225706"/>
    </source>
</evidence>
<keyword evidence="6" id="KW-0779">Telomere</keyword>
<dbReference type="GO" id="GO:0042162">
    <property type="term" value="F:telomeric DNA binding"/>
    <property type="evidence" value="ECO:0007669"/>
    <property type="project" value="TreeGrafter"/>
</dbReference>
<name>A0A2B4T254_STYPI</name>
<dbReference type="PANTHER" id="PTHR14865:SF2">
    <property type="entry name" value="CST COMPLEX SUBUNIT CTC1"/>
    <property type="match status" value="1"/>
</dbReference>
<evidence type="ECO:0000313" key="10">
    <source>
        <dbReference type="EMBL" id="PFX34868.1"/>
    </source>
</evidence>
<dbReference type="GO" id="GO:0010833">
    <property type="term" value="P:telomere maintenance via telomere lengthening"/>
    <property type="evidence" value="ECO:0007669"/>
    <property type="project" value="TreeGrafter"/>
</dbReference>
<keyword evidence="7" id="KW-0238">DNA-binding</keyword>
<comment type="subcellular location">
    <subcellularLocation>
        <location evidence="2">Chromosome</location>
        <location evidence="2">Telomere</location>
    </subcellularLocation>
    <subcellularLocation>
        <location evidence="1">Nucleus</location>
    </subcellularLocation>
</comment>
<evidence type="ECO:0000256" key="1">
    <source>
        <dbReference type="ARBA" id="ARBA00004123"/>
    </source>
</evidence>
<evidence type="ECO:0000256" key="9">
    <source>
        <dbReference type="SAM" id="MobiDB-lite"/>
    </source>
</evidence>
<dbReference type="GO" id="GO:1990879">
    <property type="term" value="C:CST complex"/>
    <property type="evidence" value="ECO:0007669"/>
    <property type="project" value="TreeGrafter"/>
</dbReference>
<organism evidence="10 11">
    <name type="scientific">Stylophora pistillata</name>
    <name type="common">Smooth cauliflower coral</name>
    <dbReference type="NCBI Taxonomy" id="50429"/>
    <lineage>
        <taxon>Eukaryota</taxon>
        <taxon>Metazoa</taxon>
        <taxon>Cnidaria</taxon>
        <taxon>Anthozoa</taxon>
        <taxon>Hexacorallia</taxon>
        <taxon>Scleractinia</taxon>
        <taxon>Astrocoeniina</taxon>
        <taxon>Pocilloporidae</taxon>
        <taxon>Stylophora</taxon>
    </lineage>
</organism>
<protein>
    <recommendedName>
        <fullName evidence="4">CST complex subunit CTC1</fullName>
    </recommendedName>
</protein>
<comment type="caution">
    <text evidence="10">The sequence shown here is derived from an EMBL/GenBank/DDBJ whole genome shotgun (WGS) entry which is preliminary data.</text>
</comment>
<evidence type="ECO:0000256" key="5">
    <source>
        <dbReference type="ARBA" id="ARBA00022454"/>
    </source>
</evidence>
<sequence length="1359" mass="154360">MSDFLTRCRDYYRVGFTQNEKEWLRTFYYDIEKCIRQNESEAEFVEVCLAVLHQIRDLRCVKDTEDYQEWLPVSQQVVPLDTLLRESSDVCGGSLCSQSEEESSIPEYKHACKLPFILLGYLTSQPKSSKSGKALGTLYLEDNFAAIVCEIINPNKDYLERLLLIPQWNYVPLSSSSAVREDVKDSNGGYLEIISIGTPIVVTKTSEPDDNFSTSYVFSIKEFQEQGSSTVNLNMQGSIFTLSPIHSMSVGKPFFLVKISCAETSLTTSIVIQGEQFMFWHNFLQINEHYVFHNLRETTMNKGTQNERKILATTRRSDLRKYRPRGVKRVHEDEQRESKRPRISKEKDEVLNQRRIFPSHKGYLRCAGTNRAEATVLQLGKPKLPVNITYTGVITRCINREAGVFELDNKISLYISHQPSANCGRGLRVGAHVTAYNVHLCKKGKKTLGMCCCTQSTVRVVKFSLLASPWKPFNPCESPLALLGQNLTLADYVDLLEMCQNVLDKFSALFRTRQLVAYSVKQSRKVKEDLAKESVLELLLSFVKCNSVTMNIPSRNIYDEFFEVPHECHPNQTSPLTFPWLPTIKEFLDAVSQISCDEPWLSGLPGQTTTFTQEEWTYKILSQESFSRPLILVGCLGYSSNAGQLRLLDQTGEINCMIAPKDENPTEHDCAKNCCEKATIKEQCSRCPFSQTRSLSAMIQINKFEVVVEKFHSRGLVQEDLDRDRNRLYVQFSFDDTEILIPKHESKVEKYCTKRTNRFEAGTTDANLERELNGNLESKSDCFVCKVIFMVRNCEVPMLRRLREEVCYPCGVEIKVVAVYKSITQDVSVTNDETSEEVLPCGSNLPKLLSDFKLQEKNAALKLEKKSLYLAHVLHPGCFYVMTEIVPDEKQSRLIQNGDLQVLISVSSDVLLERICWCERCDSNSPKETESSCDIIKALTDLKEDFLKNDTLLSVDSVLGEGTLTGVTGNETSLKQSRPSSTQVSFHGLIISRDLRQSDCPSQRLPNDLVELPKFGPVKMSVIKDLQLGFTLLGNKIIQLRVRDLDSPNTISVYLDFRKTSYIDGILPGAIVRFRRLVRKFSRTRNMYCTFEACSSIFVKRRAAKNLTSIQPTPQFSFSIAASSSNEALTKELPNQCLIRLIQSEAQGRFVQTISRVRCRVIAVQRASLRWLCKRCGELVARNECAACCFSSPGYKLNAEARCVVEDGTGEAQVYVYDDLVPTLLRLSDQQWHHLQDLAMRSGELLYQRQWYGARGRVKTNLNEGSLSRETEAKLTWEYHCVSSQVSRRIVLQGKLFRFRKDGANNTEQGKESRNITVGSTEHSTLVLPKLLLRAVSIAEVRATEEIRQLLQQGRDGLQ</sequence>
<dbReference type="STRING" id="50429.A0A2B4T254"/>
<feature type="region of interest" description="Disordered" evidence="9">
    <location>
        <begin position="325"/>
        <end position="349"/>
    </location>
</feature>
<keyword evidence="5" id="KW-0158">Chromosome</keyword>